<reference evidence="2" key="1">
    <citation type="journal article" date="2014" name="Front. Microbiol.">
        <title>High frequency of phylogenetically diverse reductive dehalogenase-homologous genes in deep subseafloor sedimentary metagenomes.</title>
        <authorList>
            <person name="Kawai M."/>
            <person name="Futagami T."/>
            <person name="Toyoda A."/>
            <person name="Takaki Y."/>
            <person name="Nishi S."/>
            <person name="Hori S."/>
            <person name="Arai W."/>
            <person name="Tsubouchi T."/>
            <person name="Morono Y."/>
            <person name="Uchiyama I."/>
            <person name="Ito T."/>
            <person name="Fujiyama A."/>
            <person name="Inagaki F."/>
            <person name="Takami H."/>
        </authorList>
    </citation>
    <scope>NUCLEOTIDE SEQUENCE</scope>
    <source>
        <strain evidence="2">Expedition CK06-06</strain>
    </source>
</reference>
<feature type="transmembrane region" description="Helical" evidence="1">
    <location>
        <begin position="12"/>
        <end position="33"/>
    </location>
</feature>
<comment type="caution">
    <text evidence="2">The sequence shown here is derived from an EMBL/GenBank/DDBJ whole genome shotgun (WGS) entry which is preliminary data.</text>
</comment>
<name>X1CFI2_9ZZZZ</name>
<keyword evidence="1" id="KW-0472">Membrane</keyword>
<organism evidence="2">
    <name type="scientific">marine sediment metagenome</name>
    <dbReference type="NCBI Taxonomy" id="412755"/>
    <lineage>
        <taxon>unclassified sequences</taxon>
        <taxon>metagenomes</taxon>
        <taxon>ecological metagenomes</taxon>
    </lineage>
</organism>
<keyword evidence="1" id="KW-0812">Transmembrane</keyword>
<feature type="transmembrane region" description="Helical" evidence="1">
    <location>
        <begin position="53"/>
        <end position="77"/>
    </location>
</feature>
<gene>
    <name evidence="2" type="ORF">S01H4_57293</name>
</gene>
<accession>X1CFI2</accession>
<evidence type="ECO:0008006" key="3">
    <source>
        <dbReference type="Google" id="ProtNLM"/>
    </source>
</evidence>
<dbReference type="EMBL" id="BART01033307">
    <property type="protein sequence ID" value="GAH06432.1"/>
    <property type="molecule type" value="Genomic_DNA"/>
</dbReference>
<protein>
    <recommendedName>
        <fullName evidence="3">DUF5658 domain-containing protein</fullName>
    </recommendedName>
</protein>
<dbReference type="AlphaFoldDB" id="X1CFI2"/>
<evidence type="ECO:0000256" key="1">
    <source>
        <dbReference type="SAM" id="Phobius"/>
    </source>
</evidence>
<feature type="transmembrane region" description="Helical" evidence="1">
    <location>
        <begin position="89"/>
        <end position="113"/>
    </location>
</feature>
<evidence type="ECO:0000313" key="2">
    <source>
        <dbReference type="EMBL" id="GAH06432.1"/>
    </source>
</evidence>
<sequence length="114" mass="13686">MEKITKYNYKNLFYLISLVWVVDFILTIIALNFKEGLYEYNFISAFFYSNGIIGYIINFILCMSILFFMSFFVCKLINRLKGERYKKILWYVVITLFLLTEGVIIINNIWLLIN</sequence>
<proteinExistence type="predicted"/>
<keyword evidence="1" id="KW-1133">Transmembrane helix</keyword>